<reference evidence="3" key="1">
    <citation type="journal article" date="2017" name="MBio">
        <title>Viruses in the Oceanic Basement.</title>
        <authorList>
            <person name="Nigro O.D."/>
            <person name="Jungbluth S.P."/>
            <person name="Steward G.F."/>
            <person name="Rappe M.S."/>
        </authorList>
    </citation>
    <scope>NUCLEOTIDE SEQUENCE</scope>
    <source>
        <strain evidence="3">JdFRA1000001</strain>
    </source>
</reference>
<organism evidence="3">
    <name type="scientific">uncultured archaeal virus</name>
    <dbReference type="NCBI Taxonomy" id="1960247"/>
    <lineage>
        <taxon>Viruses</taxon>
        <taxon>environmental samples</taxon>
    </lineage>
</organism>
<gene>
    <name evidence="3" type="ORF">JdFRA1000001_17c</name>
</gene>
<proteinExistence type="predicted"/>
<feature type="coiled-coil region" evidence="1">
    <location>
        <begin position="39"/>
        <end position="80"/>
    </location>
</feature>
<keyword evidence="1" id="KW-0175">Coiled coil</keyword>
<keyword evidence="2" id="KW-1133">Transmembrane helix</keyword>
<keyword evidence="2" id="KW-0812">Transmembrane</keyword>
<accession>A0A1S5Y304</accession>
<sequence length="143" mass="16767">MDGLFNYFMLRDLGYFILDLLGILAIPLVIAAIYRLIRRDNTERIKAMYQERIDALKDQIKELKERMAFKEQQHKEELRDLLRSSKMVAGLKNALDTGLIKIRCSEHDSDVEVLADGTIICREKHRIWPPEKVEDEEYEEISG</sequence>
<name>A0A1S5Y304_9VIRU</name>
<keyword evidence="2" id="KW-0472">Membrane</keyword>
<dbReference type="EMBL" id="KY229234">
    <property type="protein sequence ID" value="AQQ75450.1"/>
    <property type="molecule type" value="Genomic_DNA"/>
</dbReference>
<protein>
    <submittedName>
        <fullName evidence="3">Uncharacterized protein</fullName>
    </submittedName>
</protein>
<evidence type="ECO:0000256" key="1">
    <source>
        <dbReference type="SAM" id="Coils"/>
    </source>
</evidence>
<evidence type="ECO:0000256" key="2">
    <source>
        <dbReference type="SAM" id="Phobius"/>
    </source>
</evidence>
<feature type="transmembrane region" description="Helical" evidence="2">
    <location>
        <begin position="13"/>
        <end position="37"/>
    </location>
</feature>
<evidence type="ECO:0000313" key="3">
    <source>
        <dbReference type="EMBL" id="AQQ75450.1"/>
    </source>
</evidence>